<dbReference type="Proteomes" id="UP000041770">
    <property type="component" value="Unassembled WGS sequence"/>
</dbReference>
<evidence type="ECO:0000313" key="2">
    <source>
        <dbReference type="Proteomes" id="UP000041770"/>
    </source>
</evidence>
<proteinExistence type="predicted"/>
<reference evidence="1 2" key="1">
    <citation type="submission" date="2015-07" db="EMBL/GenBank/DDBJ databases">
        <authorList>
            <consortium name="Pathogen Informatics"/>
        </authorList>
    </citation>
    <scope>NUCLEOTIDE SEQUENCE [LARGE SCALE GENOMIC DNA]</scope>
    <source>
        <strain evidence="1 2">A316</strain>
    </source>
</reference>
<evidence type="ECO:0000313" key="1">
    <source>
        <dbReference type="EMBL" id="CSC64097.1"/>
    </source>
</evidence>
<organism evidence="1 2">
    <name type="scientific">Vibrio cholerae</name>
    <dbReference type="NCBI Taxonomy" id="666"/>
    <lineage>
        <taxon>Bacteria</taxon>
        <taxon>Pseudomonadati</taxon>
        <taxon>Pseudomonadota</taxon>
        <taxon>Gammaproteobacteria</taxon>
        <taxon>Vibrionales</taxon>
        <taxon>Vibrionaceae</taxon>
        <taxon>Vibrio</taxon>
    </lineage>
</organism>
<dbReference type="EMBL" id="CWQY01000010">
    <property type="protein sequence ID" value="CSC64097.1"/>
    <property type="molecule type" value="Genomic_DNA"/>
</dbReference>
<gene>
    <name evidence="1" type="ORF">ERS013200_01893</name>
</gene>
<protein>
    <submittedName>
        <fullName evidence="1">Uncharacterized protein</fullName>
    </submittedName>
</protein>
<name>A0A655Q913_VIBCL</name>
<dbReference type="AlphaFoldDB" id="A0A655Q913"/>
<accession>A0A655Q913</accession>
<sequence length="90" mass="10878">MRIFIITNRCFHGDGFFGNFQHFADFVFWHLHAFCQFFRQWLTTHLLQHLARNSIQFIDRLDHVYWNTNRTCLVSNRTSDCLTDPPSRIS</sequence>